<name>A0ACB7ZWI4_9AGAM</name>
<keyword evidence="2" id="KW-1185">Reference proteome</keyword>
<evidence type="ECO:0000313" key="2">
    <source>
        <dbReference type="Proteomes" id="UP000790377"/>
    </source>
</evidence>
<comment type="caution">
    <text evidence="1">The sequence shown here is derived from an EMBL/GenBank/DDBJ whole genome shotgun (WGS) entry which is preliminary data.</text>
</comment>
<organism evidence="1 2">
    <name type="scientific">Hygrophoropsis aurantiaca</name>
    <dbReference type="NCBI Taxonomy" id="72124"/>
    <lineage>
        <taxon>Eukaryota</taxon>
        <taxon>Fungi</taxon>
        <taxon>Dikarya</taxon>
        <taxon>Basidiomycota</taxon>
        <taxon>Agaricomycotina</taxon>
        <taxon>Agaricomycetes</taxon>
        <taxon>Agaricomycetidae</taxon>
        <taxon>Boletales</taxon>
        <taxon>Coniophorineae</taxon>
        <taxon>Hygrophoropsidaceae</taxon>
        <taxon>Hygrophoropsis</taxon>
    </lineage>
</organism>
<accession>A0ACB7ZWI4</accession>
<reference evidence="1" key="1">
    <citation type="journal article" date="2021" name="New Phytol.">
        <title>Evolutionary innovations through gain and loss of genes in the ectomycorrhizal Boletales.</title>
        <authorList>
            <person name="Wu G."/>
            <person name="Miyauchi S."/>
            <person name="Morin E."/>
            <person name="Kuo A."/>
            <person name="Drula E."/>
            <person name="Varga T."/>
            <person name="Kohler A."/>
            <person name="Feng B."/>
            <person name="Cao Y."/>
            <person name="Lipzen A."/>
            <person name="Daum C."/>
            <person name="Hundley H."/>
            <person name="Pangilinan J."/>
            <person name="Johnson J."/>
            <person name="Barry K."/>
            <person name="LaButti K."/>
            <person name="Ng V."/>
            <person name="Ahrendt S."/>
            <person name="Min B."/>
            <person name="Choi I.G."/>
            <person name="Park H."/>
            <person name="Plett J.M."/>
            <person name="Magnuson J."/>
            <person name="Spatafora J.W."/>
            <person name="Nagy L.G."/>
            <person name="Henrissat B."/>
            <person name="Grigoriev I.V."/>
            <person name="Yang Z.L."/>
            <person name="Xu J."/>
            <person name="Martin F.M."/>
        </authorList>
    </citation>
    <scope>NUCLEOTIDE SEQUENCE</scope>
    <source>
        <strain evidence="1">ATCC 28755</strain>
    </source>
</reference>
<sequence length="948" mass="107021">MARSHLRRTRDIPLRCPSCGRRFQNATRVAQHMNQPTSTCVPWQNDLIRLSQARRITRPRNTTPGPTTQVDSEQMEFSVDSDVPQATDVENMGVELVEESAGKIEWFEGAGMTYGAGDSFMSRFNSDPYADDMAKINSYLSLRRTQVNPLSFRTAQELRKRVEMLPSGPRWKFKPVITESPTKRPLRIFYRDPVECLQAILSHPPFAEHIDFVPRKVFECAARLARVYSSWMTGDSTWKLQVSLPKGASLLGVILSSDKTQITNMTGDRSAHPLLISLANLDVDIRNKTSQNAYLLLALLPIAKFIHKDKRIQGVLSDRLLHQSLDIVLEPLKIAASIGVMMSDPAGQLRYCFTPIAAYIADTPEQIAIATVLGLTSPVTMAVYTDFGDSERHDLRTGKSTLDKIASVVAEMSPSALEAFFESCKALHLNGVHLPFWRDWVLADPSQFLLPELLHHLHKFFWDHERLWCVNVVSAAELDYRFSILQTCTGYRTFNEGISSLKQVTGRDHRSVQRYMVGLIAGAAPRDFVIAMHAMMDFRYLAQAPRFTEDDVCKVERALKKFHCYKPAIINAGGRAGKNGVIDNWHIPKLELLQGVAPAIRSHGALMQWTADTTEHAHIELIKEPANSGNNQDYDPQICRYLDRQDKCTRFEIATSLREEEAAIGDNGDNDEIEDLESTLPRRKIIDYFAHSRSLLRGEHPRAPRPYRTFAAGPTSLHLGFNPTLTRMTVDRASTDFNLPDLRPALADFLARSQNNIVHSVGGRRQAGAGCSLPFERVQVWCKVRIQLRNFHCPDVVECAQTVNAFPPSKKWPSGQYDSVIVNSDPDATWPTSGLDGHFVAHLRLIFRPINSTEYSNFYFAYVERLNVSSIDAVTGMHVLQRALRTNGDRVGDVIPLSQIRSPAHLIPRFGQKANIQLTKETSNQYSTSFFLNKYWNKEIFYALHRAD</sequence>
<proteinExistence type="predicted"/>
<protein>
    <submittedName>
        <fullName evidence="1">Uncharacterized protein</fullName>
    </submittedName>
</protein>
<dbReference type="EMBL" id="MU268203">
    <property type="protein sequence ID" value="KAH7905390.1"/>
    <property type="molecule type" value="Genomic_DNA"/>
</dbReference>
<evidence type="ECO:0000313" key="1">
    <source>
        <dbReference type="EMBL" id="KAH7905390.1"/>
    </source>
</evidence>
<gene>
    <name evidence="1" type="ORF">BJ138DRAFT_1138293</name>
</gene>
<dbReference type="Proteomes" id="UP000790377">
    <property type="component" value="Unassembled WGS sequence"/>
</dbReference>